<feature type="compositionally biased region" description="Low complexity" evidence="1">
    <location>
        <begin position="13"/>
        <end position="28"/>
    </location>
</feature>
<keyword evidence="3" id="KW-1185">Reference proteome</keyword>
<dbReference type="EMBL" id="MU807169">
    <property type="protein sequence ID" value="KAJ3831902.1"/>
    <property type="molecule type" value="Genomic_DNA"/>
</dbReference>
<dbReference type="AlphaFoldDB" id="A0AA38UAH1"/>
<evidence type="ECO:0008006" key="4">
    <source>
        <dbReference type="Google" id="ProtNLM"/>
    </source>
</evidence>
<organism evidence="2 3">
    <name type="scientific">Lentinula raphanica</name>
    <dbReference type="NCBI Taxonomy" id="153919"/>
    <lineage>
        <taxon>Eukaryota</taxon>
        <taxon>Fungi</taxon>
        <taxon>Dikarya</taxon>
        <taxon>Basidiomycota</taxon>
        <taxon>Agaricomycotina</taxon>
        <taxon>Agaricomycetes</taxon>
        <taxon>Agaricomycetidae</taxon>
        <taxon>Agaricales</taxon>
        <taxon>Marasmiineae</taxon>
        <taxon>Omphalotaceae</taxon>
        <taxon>Lentinula</taxon>
    </lineage>
</organism>
<evidence type="ECO:0000313" key="3">
    <source>
        <dbReference type="Proteomes" id="UP001163846"/>
    </source>
</evidence>
<proteinExistence type="predicted"/>
<feature type="compositionally biased region" description="Polar residues" evidence="1">
    <location>
        <begin position="524"/>
        <end position="533"/>
    </location>
</feature>
<feature type="region of interest" description="Disordered" evidence="1">
    <location>
        <begin position="455"/>
        <end position="544"/>
    </location>
</feature>
<gene>
    <name evidence="2" type="ORF">F5878DRAFT_667068</name>
</gene>
<feature type="compositionally biased region" description="Low complexity" evidence="1">
    <location>
        <begin position="357"/>
        <end position="368"/>
    </location>
</feature>
<evidence type="ECO:0000256" key="1">
    <source>
        <dbReference type="SAM" id="MobiDB-lite"/>
    </source>
</evidence>
<sequence length="544" mass="61173">MEVEPSDSTRTISGNVSASSSSSNDASNPQVRASARIAMFPRPDYTEPEFPEVPSPHDSPYRPFDIEYEYPDALTYRSPLRNISLGEAASPRTKEEVIAAAPHRDRCIITHLAGIDVQFCHLLARGTKSEVIRKLEWISGLLPGELYVNSRFNIIRLKAELHILADNGGFILLPSTEALESLDDLGKWNRKRLDWNNRRRFNDPKEPALTAKTYTYTFIPMNMPPNRKFSRITLTTDDTGKVAEVDGAWTDYSMHETIPRNSDLESLELHAHPFFVCCHAYQQMDRLRKNSKKGVEWAQFLFKLVSANEEILLLDRMMSGWFGNELVVPDFFTYDNIPQEMKTAHRVEDFERGLGHSDPFLSDSSPDLPSKRKRKQGQSSKTLFQARMLIFFLARSAPAVPKKILPLRPSDNDTLDCKLYAPQRFFQECLDLADQAVKGLSATFALLHATRGTRSLFKPPDQRNTRSALPRLVEPPLSPSEEQAARRRKFKSSKTVTARDSEAATVSTSAVPVQRLGKRGGRGSTSVAGSSRSQVDKGKKKATG</sequence>
<feature type="compositionally biased region" description="Polar residues" evidence="1">
    <location>
        <begin position="1"/>
        <end position="12"/>
    </location>
</feature>
<comment type="caution">
    <text evidence="2">The sequence shown here is derived from an EMBL/GenBank/DDBJ whole genome shotgun (WGS) entry which is preliminary data.</text>
</comment>
<feature type="region of interest" description="Disordered" evidence="1">
    <location>
        <begin position="356"/>
        <end position="380"/>
    </location>
</feature>
<protein>
    <recommendedName>
        <fullName evidence="4">HNH nuclease domain-containing protein</fullName>
    </recommendedName>
</protein>
<dbReference type="Proteomes" id="UP001163846">
    <property type="component" value="Unassembled WGS sequence"/>
</dbReference>
<evidence type="ECO:0000313" key="2">
    <source>
        <dbReference type="EMBL" id="KAJ3831902.1"/>
    </source>
</evidence>
<reference evidence="2" key="1">
    <citation type="submission" date="2022-08" db="EMBL/GenBank/DDBJ databases">
        <authorList>
            <consortium name="DOE Joint Genome Institute"/>
            <person name="Min B."/>
            <person name="Riley R."/>
            <person name="Sierra-Patev S."/>
            <person name="Naranjo-Ortiz M."/>
            <person name="Looney B."/>
            <person name="Konkel Z."/>
            <person name="Slot J.C."/>
            <person name="Sakamoto Y."/>
            <person name="Steenwyk J.L."/>
            <person name="Rokas A."/>
            <person name="Carro J."/>
            <person name="Camarero S."/>
            <person name="Ferreira P."/>
            <person name="Molpeceres G."/>
            <person name="Ruiz-Duenas F.J."/>
            <person name="Serrano A."/>
            <person name="Henrissat B."/>
            <person name="Drula E."/>
            <person name="Hughes K.W."/>
            <person name="Mata J.L."/>
            <person name="Ishikawa N.K."/>
            <person name="Vargas-Isla R."/>
            <person name="Ushijima S."/>
            <person name="Smith C.A."/>
            <person name="Ahrendt S."/>
            <person name="Andreopoulos W."/>
            <person name="He G."/>
            <person name="Labutti K."/>
            <person name="Lipzen A."/>
            <person name="Ng V."/>
            <person name="Sandor L."/>
            <person name="Barry K."/>
            <person name="Martinez A.T."/>
            <person name="Xiao Y."/>
            <person name="Gibbons J.G."/>
            <person name="Terashima K."/>
            <person name="Hibbett D.S."/>
            <person name="Grigoriev I.V."/>
        </authorList>
    </citation>
    <scope>NUCLEOTIDE SEQUENCE</scope>
    <source>
        <strain evidence="2">TFB9207</strain>
    </source>
</reference>
<feature type="region of interest" description="Disordered" evidence="1">
    <location>
        <begin position="1"/>
        <end position="38"/>
    </location>
</feature>
<name>A0AA38UAH1_9AGAR</name>
<accession>A0AA38UAH1</accession>